<organism evidence="1 2">
    <name type="scientific">Arctium lappa</name>
    <name type="common">Greater burdock</name>
    <name type="synonym">Lappa major</name>
    <dbReference type="NCBI Taxonomy" id="4217"/>
    <lineage>
        <taxon>Eukaryota</taxon>
        <taxon>Viridiplantae</taxon>
        <taxon>Streptophyta</taxon>
        <taxon>Embryophyta</taxon>
        <taxon>Tracheophyta</taxon>
        <taxon>Spermatophyta</taxon>
        <taxon>Magnoliopsida</taxon>
        <taxon>eudicotyledons</taxon>
        <taxon>Gunneridae</taxon>
        <taxon>Pentapetalae</taxon>
        <taxon>asterids</taxon>
        <taxon>campanulids</taxon>
        <taxon>Asterales</taxon>
        <taxon>Asteraceae</taxon>
        <taxon>Carduoideae</taxon>
        <taxon>Cardueae</taxon>
        <taxon>Arctiinae</taxon>
        <taxon>Arctium</taxon>
    </lineage>
</organism>
<sequence>MGSLLCCLRGAAVDEEDGGSNENEQVQEPNNTSNRSTAQVGFAFFAQDLRKMYDILSGRVTGPPESSSSTRDGKGLNRSHVEPELVHGSDGLTFACDEDCASSKDDECLICLEEYTDENPRITTKCSHHSHLSCILEWQQRSELCPVCSELMEFEEMS</sequence>
<evidence type="ECO:0000313" key="1">
    <source>
        <dbReference type="EMBL" id="KAI3719828.1"/>
    </source>
</evidence>
<reference evidence="1 2" key="2">
    <citation type="journal article" date="2022" name="Mol. Ecol. Resour.">
        <title>The genomes of chicory, endive, great burdock and yacon provide insights into Asteraceae paleo-polyploidization history and plant inulin production.</title>
        <authorList>
            <person name="Fan W."/>
            <person name="Wang S."/>
            <person name="Wang H."/>
            <person name="Wang A."/>
            <person name="Jiang F."/>
            <person name="Liu H."/>
            <person name="Zhao H."/>
            <person name="Xu D."/>
            <person name="Zhang Y."/>
        </authorList>
    </citation>
    <scope>NUCLEOTIDE SEQUENCE [LARGE SCALE GENOMIC DNA]</scope>
    <source>
        <strain evidence="2">cv. Niubang</strain>
    </source>
</reference>
<dbReference type="EMBL" id="CM042052">
    <property type="protein sequence ID" value="KAI3719828.1"/>
    <property type="molecule type" value="Genomic_DNA"/>
</dbReference>
<reference evidence="2" key="1">
    <citation type="journal article" date="2022" name="Mol. Ecol. Resour.">
        <title>The genomes of chicory, endive, great burdock and yacon provide insights into Asteraceae palaeo-polyploidization history and plant inulin production.</title>
        <authorList>
            <person name="Fan W."/>
            <person name="Wang S."/>
            <person name="Wang H."/>
            <person name="Wang A."/>
            <person name="Jiang F."/>
            <person name="Liu H."/>
            <person name="Zhao H."/>
            <person name="Xu D."/>
            <person name="Zhang Y."/>
        </authorList>
    </citation>
    <scope>NUCLEOTIDE SEQUENCE [LARGE SCALE GENOMIC DNA]</scope>
    <source>
        <strain evidence="2">cv. Niubang</strain>
    </source>
</reference>
<keyword evidence="2" id="KW-1185">Reference proteome</keyword>
<evidence type="ECO:0000313" key="2">
    <source>
        <dbReference type="Proteomes" id="UP001055879"/>
    </source>
</evidence>
<comment type="caution">
    <text evidence="1">The sequence shown here is derived from an EMBL/GenBank/DDBJ whole genome shotgun (WGS) entry which is preliminary data.</text>
</comment>
<dbReference type="Proteomes" id="UP001055879">
    <property type="component" value="Linkage Group LG06"/>
</dbReference>
<accession>A0ACB9BD04</accession>
<protein>
    <submittedName>
        <fullName evidence="1">Uncharacterized protein</fullName>
    </submittedName>
</protein>
<name>A0ACB9BD04_ARCLA</name>
<proteinExistence type="predicted"/>
<gene>
    <name evidence="1" type="ORF">L6452_20733</name>
</gene>